<evidence type="ECO:0000256" key="8">
    <source>
        <dbReference type="ARBA" id="ARBA00023277"/>
    </source>
</evidence>
<dbReference type="SUPFAM" id="SSF53613">
    <property type="entry name" value="Ribokinase-like"/>
    <property type="match status" value="1"/>
</dbReference>
<feature type="binding site" evidence="9">
    <location>
        <position position="279"/>
    </location>
    <ligand>
        <name>K(+)</name>
        <dbReference type="ChEBI" id="CHEBI:29103"/>
    </ligand>
</feature>
<keyword evidence="2 9" id="KW-0479">Metal-binding</keyword>
<evidence type="ECO:0000259" key="11">
    <source>
        <dbReference type="Pfam" id="PF00294"/>
    </source>
</evidence>
<feature type="binding site" evidence="9">
    <location>
        <position position="245"/>
    </location>
    <ligand>
        <name>K(+)</name>
        <dbReference type="ChEBI" id="CHEBI:29103"/>
    </ligand>
</feature>
<feature type="binding site" evidence="9">
    <location>
        <begin position="11"/>
        <end position="13"/>
    </location>
    <ligand>
        <name>substrate</name>
    </ligand>
</feature>
<sequence length="303" mass="31113">MNRVAVLGSANADLVVEVPRRPAGGETLLGSDLHVFAGGKGANQAAAAARSGASTSFHACVGRDENGEVVRSRLVEAGVAVEGIVTVDRPTGTALILVTPDGENSIVVSPGANQALDVGHAEATADQWSNADVLVLNLETPRETVERVAAMAAERGVRVLLNAAPAEQVSSVTLAVCDPLVVNEHEARALLEDDGNSSFARLAERFLDLGVRSVVITLGAAGALYGDRNGIDTVPSFRVPVVDTTGAGDAFVGATACELAAGTPLRDAVAFASAVAALSVQRMGAQSSYPDRRQVEAWLAERG</sequence>
<evidence type="ECO:0000256" key="6">
    <source>
        <dbReference type="ARBA" id="ARBA00022842"/>
    </source>
</evidence>
<keyword evidence="3 9" id="KW-0547">Nucleotide-binding</keyword>
<comment type="cofactor">
    <cofactor evidence="9">
        <name>Mg(2+)</name>
        <dbReference type="ChEBI" id="CHEBI:18420"/>
    </cofactor>
    <text evidence="9">Requires a divalent cation, most likely magnesium in vivo, as an electrophilic catalyst to aid phosphoryl group transfer. It is the chelate of the metal and the nucleotide that is the actual substrate.</text>
</comment>
<keyword evidence="7 9" id="KW-0630">Potassium</keyword>
<evidence type="ECO:0000256" key="10">
    <source>
        <dbReference type="NCBIfam" id="TIGR02152"/>
    </source>
</evidence>
<feature type="binding site" evidence="9">
    <location>
        <begin position="217"/>
        <end position="222"/>
    </location>
    <ligand>
        <name>ATP</name>
        <dbReference type="ChEBI" id="CHEBI:30616"/>
    </ligand>
</feature>
<dbReference type="Proteomes" id="UP001610861">
    <property type="component" value="Unassembled WGS sequence"/>
</dbReference>
<dbReference type="GO" id="GO:0004747">
    <property type="term" value="F:ribokinase activity"/>
    <property type="evidence" value="ECO:0007669"/>
    <property type="project" value="UniProtKB-EC"/>
</dbReference>
<comment type="similarity">
    <text evidence="9">Belongs to the carbohydrate kinase PfkB family. Ribokinase subfamily.</text>
</comment>
<feature type="binding site" evidence="9">
    <location>
        <position position="249"/>
    </location>
    <ligand>
        <name>substrate</name>
    </ligand>
</feature>
<dbReference type="EMBL" id="JBIQWL010000010">
    <property type="protein sequence ID" value="MFH8252570.1"/>
    <property type="molecule type" value="Genomic_DNA"/>
</dbReference>
<dbReference type="InterPro" id="IPR002139">
    <property type="entry name" value="Ribo/fructo_kinase"/>
</dbReference>
<evidence type="ECO:0000256" key="4">
    <source>
        <dbReference type="ARBA" id="ARBA00022777"/>
    </source>
</evidence>
<feature type="active site" description="Proton acceptor" evidence="9">
    <location>
        <position position="249"/>
    </location>
</feature>
<comment type="subunit">
    <text evidence="9">Homodimer.</text>
</comment>
<evidence type="ECO:0000256" key="3">
    <source>
        <dbReference type="ARBA" id="ARBA00022741"/>
    </source>
</evidence>
<comment type="activity regulation">
    <text evidence="9">Activated by a monovalent cation that binds near, but not in, the active site. The most likely occupant of the site in vivo is potassium. Ion binding induces a conformational change that may alter substrate affinity.</text>
</comment>
<dbReference type="InterPro" id="IPR029056">
    <property type="entry name" value="Ribokinase-like"/>
</dbReference>
<keyword evidence="4 9" id="KW-0418">Kinase</keyword>
<dbReference type="NCBIfam" id="TIGR02152">
    <property type="entry name" value="D_ribokin_bact"/>
    <property type="match status" value="1"/>
</dbReference>
<feature type="binding site" evidence="9">
    <location>
        <position position="183"/>
    </location>
    <ligand>
        <name>ATP</name>
        <dbReference type="ChEBI" id="CHEBI:30616"/>
    </ligand>
</feature>
<comment type="catalytic activity">
    <reaction evidence="9">
        <text>D-ribose + ATP = D-ribose 5-phosphate + ADP + H(+)</text>
        <dbReference type="Rhea" id="RHEA:13697"/>
        <dbReference type="ChEBI" id="CHEBI:15378"/>
        <dbReference type="ChEBI" id="CHEBI:30616"/>
        <dbReference type="ChEBI" id="CHEBI:47013"/>
        <dbReference type="ChEBI" id="CHEBI:78346"/>
        <dbReference type="ChEBI" id="CHEBI:456216"/>
        <dbReference type="EC" id="2.7.1.15"/>
    </reaction>
</comment>
<evidence type="ECO:0000313" key="12">
    <source>
        <dbReference type="EMBL" id="MFH8252570.1"/>
    </source>
</evidence>
<dbReference type="HAMAP" id="MF_01987">
    <property type="entry name" value="Ribokinase"/>
    <property type="match status" value="1"/>
</dbReference>
<comment type="subcellular location">
    <subcellularLocation>
        <location evidence="9">Cytoplasm</location>
    </subcellularLocation>
</comment>
<dbReference type="PANTHER" id="PTHR10584">
    <property type="entry name" value="SUGAR KINASE"/>
    <property type="match status" value="1"/>
</dbReference>
<dbReference type="PRINTS" id="PR00990">
    <property type="entry name" value="RIBOKINASE"/>
</dbReference>
<name>A0ABW7QCX8_9MICO</name>
<dbReference type="EC" id="2.7.1.15" evidence="9 10"/>
<feature type="binding site" evidence="9">
    <location>
        <position position="284"/>
    </location>
    <ligand>
        <name>K(+)</name>
        <dbReference type="ChEBI" id="CHEBI:29103"/>
    </ligand>
</feature>
<feature type="binding site" evidence="9">
    <location>
        <begin position="248"/>
        <end position="249"/>
    </location>
    <ligand>
        <name>ATP</name>
        <dbReference type="ChEBI" id="CHEBI:30616"/>
    </ligand>
</feature>
<gene>
    <name evidence="9 12" type="primary">rbsK</name>
    <name evidence="12" type="ORF">ACH3VR_19540</name>
</gene>
<keyword evidence="1 9" id="KW-0808">Transferase</keyword>
<feature type="binding site" evidence="9">
    <location>
        <position position="288"/>
    </location>
    <ligand>
        <name>K(+)</name>
        <dbReference type="ChEBI" id="CHEBI:29103"/>
    </ligand>
</feature>
<keyword evidence="8 9" id="KW-0119">Carbohydrate metabolism</keyword>
<evidence type="ECO:0000256" key="9">
    <source>
        <dbReference type="HAMAP-Rule" id="MF_01987"/>
    </source>
</evidence>
<dbReference type="CDD" id="cd01174">
    <property type="entry name" value="ribokinase"/>
    <property type="match status" value="1"/>
</dbReference>
<feature type="binding site" evidence="9">
    <location>
        <position position="243"/>
    </location>
    <ligand>
        <name>K(+)</name>
        <dbReference type="ChEBI" id="CHEBI:29103"/>
    </ligand>
</feature>
<evidence type="ECO:0000313" key="13">
    <source>
        <dbReference type="Proteomes" id="UP001610861"/>
    </source>
</evidence>
<dbReference type="PANTHER" id="PTHR10584:SF166">
    <property type="entry name" value="RIBOKINASE"/>
    <property type="match status" value="1"/>
</dbReference>
<feature type="domain" description="Carbohydrate kinase PfkB" evidence="11">
    <location>
        <begin position="1"/>
        <end position="291"/>
    </location>
</feature>
<protein>
    <recommendedName>
        <fullName evidence="9 10">Ribokinase</fullName>
        <shortName evidence="9">RK</shortName>
        <ecNumber evidence="9 10">2.7.1.15</ecNumber>
    </recommendedName>
</protein>
<keyword evidence="9" id="KW-0963">Cytoplasm</keyword>
<keyword evidence="13" id="KW-1185">Reference proteome</keyword>
<accession>A0ABW7QCX8</accession>
<evidence type="ECO:0000256" key="5">
    <source>
        <dbReference type="ARBA" id="ARBA00022840"/>
    </source>
</evidence>
<feature type="binding site" evidence="9">
    <location>
        <position position="139"/>
    </location>
    <ligand>
        <name>substrate</name>
    </ligand>
</feature>
<dbReference type="InterPro" id="IPR011877">
    <property type="entry name" value="Ribokinase"/>
</dbReference>
<dbReference type="Pfam" id="PF00294">
    <property type="entry name" value="PfkB"/>
    <property type="match status" value="1"/>
</dbReference>
<dbReference type="InterPro" id="IPR011611">
    <property type="entry name" value="PfkB_dom"/>
</dbReference>
<feature type="binding site" evidence="9">
    <location>
        <begin position="39"/>
        <end position="43"/>
    </location>
    <ligand>
        <name>substrate</name>
    </ligand>
</feature>
<dbReference type="RefSeq" id="WP_397558001.1">
    <property type="nucleotide sequence ID" value="NZ_JBIQWL010000010.1"/>
</dbReference>
<comment type="caution">
    <text evidence="9">Lacks conserved residue(s) required for the propagation of feature annotation.</text>
</comment>
<feature type="binding site" evidence="9">
    <location>
        <position position="282"/>
    </location>
    <ligand>
        <name>K(+)</name>
        <dbReference type="ChEBI" id="CHEBI:29103"/>
    </ligand>
</feature>
<dbReference type="Gene3D" id="3.40.1190.20">
    <property type="match status" value="1"/>
</dbReference>
<comment type="function">
    <text evidence="9">Catalyzes the phosphorylation of ribose at O-5 in a reaction requiring ATP and magnesium. The resulting D-ribose-5-phosphate can then be used either for sythesis of nucleotides, histidine, and tryptophan, or as a component of the pentose phosphate pathway.</text>
</comment>
<reference evidence="12 13" key="1">
    <citation type="submission" date="2024-09" db="EMBL/GenBank/DDBJ databases">
        <authorList>
            <person name="Pan X."/>
        </authorList>
    </citation>
    <scope>NUCLEOTIDE SEQUENCE [LARGE SCALE GENOMIC DNA]</scope>
    <source>
        <strain evidence="12 13">B2969</strain>
    </source>
</reference>
<keyword evidence="6 9" id="KW-0460">Magnesium</keyword>
<organism evidence="12 13">
    <name type="scientific">Microbacterium alkaliflavum</name>
    <dbReference type="NCBI Taxonomy" id="3248839"/>
    <lineage>
        <taxon>Bacteria</taxon>
        <taxon>Bacillati</taxon>
        <taxon>Actinomycetota</taxon>
        <taxon>Actinomycetes</taxon>
        <taxon>Micrococcales</taxon>
        <taxon>Microbacteriaceae</taxon>
        <taxon>Microbacterium</taxon>
    </lineage>
</organism>
<evidence type="ECO:0000256" key="1">
    <source>
        <dbReference type="ARBA" id="ARBA00022679"/>
    </source>
</evidence>
<evidence type="ECO:0000256" key="7">
    <source>
        <dbReference type="ARBA" id="ARBA00022958"/>
    </source>
</evidence>
<comment type="caution">
    <text evidence="12">The sequence shown here is derived from an EMBL/GenBank/DDBJ whole genome shotgun (WGS) entry which is preliminary data.</text>
</comment>
<keyword evidence="5 9" id="KW-0067">ATP-binding</keyword>
<evidence type="ECO:0000256" key="2">
    <source>
        <dbReference type="ARBA" id="ARBA00022723"/>
    </source>
</evidence>
<comment type="pathway">
    <text evidence="9">Carbohydrate metabolism; D-ribose degradation; D-ribose 5-phosphate from beta-D-ribopyranose: step 2/2.</text>
</comment>
<proteinExistence type="inferred from homology"/>